<dbReference type="InterPro" id="IPR036866">
    <property type="entry name" value="RibonucZ/Hydroxyglut_hydro"/>
</dbReference>
<dbReference type="Pfam" id="PF12706">
    <property type="entry name" value="Lactamase_B_2"/>
    <property type="match status" value="1"/>
</dbReference>
<name>A0A2S6HSC0_9FIRM</name>
<gene>
    <name evidence="3" type="ORF">BXY41_106172</name>
</gene>
<keyword evidence="1" id="KW-0378">Hydrolase</keyword>
<dbReference type="PANTHER" id="PTHR43546:SF9">
    <property type="entry name" value="L-ASCORBATE-6-PHOSPHATE LACTONASE ULAG-RELATED"/>
    <property type="match status" value="1"/>
</dbReference>
<sequence length="268" mass="30286">MKMNEKGQMVAPATCRMTAEDFENKGGTSVYWLGGGGAMINSQGTVIMIDPVLDGFDMPLLIDIPILSQEVLKVDAVLVSHSDSDHYSRATCKNLKSVCNAYHTTLYVASLMKEECDIDANGHDIADHIQVGEIDIELTPADHAWQRLYESYNYRVWEDRECCGFYLRTRDAKIWYVGDSRLMECQLHMDPPDVILFDFSDNYVHIGLENAYKLANTYPDAKLVLIHWGTMDAPNEKAFNGNPQNIYDHVVNPKRVIVLAPGQEFKIC</sequence>
<dbReference type="SUPFAM" id="SSF56281">
    <property type="entry name" value="Metallo-hydrolase/oxidoreductase"/>
    <property type="match status" value="1"/>
</dbReference>
<dbReference type="RefSeq" id="WP_207657072.1">
    <property type="nucleotide sequence ID" value="NZ_PTJA01000006.1"/>
</dbReference>
<dbReference type="InterPro" id="IPR050114">
    <property type="entry name" value="UPF0173_UPF0282_UlaG_hydrolase"/>
</dbReference>
<protein>
    <submittedName>
        <fullName evidence="3">L-ascorbate metabolism protein UlaG (Beta-lactamase superfamily)</fullName>
    </submittedName>
</protein>
<accession>A0A2S6HSC0</accession>
<comment type="caution">
    <text evidence="3">The sequence shown here is derived from an EMBL/GenBank/DDBJ whole genome shotgun (WGS) entry which is preliminary data.</text>
</comment>
<dbReference type="Gene3D" id="3.60.15.10">
    <property type="entry name" value="Ribonuclease Z/Hydroxyacylglutathione hydrolase-like"/>
    <property type="match status" value="1"/>
</dbReference>
<dbReference type="AlphaFoldDB" id="A0A2S6HSC0"/>
<dbReference type="Proteomes" id="UP000237749">
    <property type="component" value="Unassembled WGS sequence"/>
</dbReference>
<feature type="domain" description="Metallo-beta-lactamase" evidence="2">
    <location>
        <begin position="47"/>
        <end position="228"/>
    </location>
</feature>
<reference evidence="3 4" key="1">
    <citation type="submission" date="2018-02" db="EMBL/GenBank/DDBJ databases">
        <title>Genomic Encyclopedia of Archaeal and Bacterial Type Strains, Phase II (KMG-II): from individual species to whole genera.</title>
        <authorList>
            <person name="Goeker M."/>
        </authorList>
    </citation>
    <scope>NUCLEOTIDE SEQUENCE [LARGE SCALE GENOMIC DNA]</scope>
    <source>
        <strain evidence="3 4">DSM 3808</strain>
    </source>
</reference>
<dbReference type="InterPro" id="IPR001279">
    <property type="entry name" value="Metallo-B-lactamas"/>
</dbReference>
<proteinExistence type="predicted"/>
<dbReference type="GO" id="GO:0016787">
    <property type="term" value="F:hydrolase activity"/>
    <property type="evidence" value="ECO:0007669"/>
    <property type="project" value="UniProtKB-KW"/>
</dbReference>
<organism evidence="3 4">
    <name type="scientific">Lacrimispora xylanisolvens</name>
    <dbReference type="NCBI Taxonomy" id="384636"/>
    <lineage>
        <taxon>Bacteria</taxon>
        <taxon>Bacillati</taxon>
        <taxon>Bacillota</taxon>
        <taxon>Clostridia</taxon>
        <taxon>Lachnospirales</taxon>
        <taxon>Lachnospiraceae</taxon>
        <taxon>Lacrimispora</taxon>
    </lineage>
</organism>
<evidence type="ECO:0000259" key="2">
    <source>
        <dbReference type="Pfam" id="PF12706"/>
    </source>
</evidence>
<evidence type="ECO:0000313" key="4">
    <source>
        <dbReference type="Proteomes" id="UP000237749"/>
    </source>
</evidence>
<evidence type="ECO:0000313" key="3">
    <source>
        <dbReference type="EMBL" id="PPK80582.1"/>
    </source>
</evidence>
<dbReference type="EMBL" id="PTJA01000006">
    <property type="protein sequence ID" value="PPK80582.1"/>
    <property type="molecule type" value="Genomic_DNA"/>
</dbReference>
<keyword evidence="4" id="KW-1185">Reference proteome</keyword>
<evidence type="ECO:0000256" key="1">
    <source>
        <dbReference type="ARBA" id="ARBA00022801"/>
    </source>
</evidence>
<dbReference type="PANTHER" id="PTHR43546">
    <property type="entry name" value="UPF0173 METAL-DEPENDENT HYDROLASE MJ1163-RELATED"/>
    <property type="match status" value="1"/>
</dbReference>